<dbReference type="GO" id="GO:0000155">
    <property type="term" value="F:phosphorelay sensor kinase activity"/>
    <property type="evidence" value="ECO:0007669"/>
    <property type="project" value="InterPro"/>
</dbReference>
<dbReference type="CDD" id="cd06225">
    <property type="entry name" value="HAMP"/>
    <property type="match status" value="1"/>
</dbReference>
<dbReference type="PANTHER" id="PTHR43711:SF1">
    <property type="entry name" value="HISTIDINE KINASE 1"/>
    <property type="match status" value="1"/>
</dbReference>
<comment type="subcellular location">
    <subcellularLocation>
        <location evidence="2">Cell membrane</location>
    </subcellularLocation>
</comment>
<dbReference type="EMBL" id="LT907975">
    <property type="protein sequence ID" value="SOB58203.1"/>
    <property type="molecule type" value="Genomic_DNA"/>
</dbReference>
<keyword evidence="12" id="KW-1133">Transmembrane helix</keyword>
<evidence type="ECO:0000256" key="7">
    <source>
        <dbReference type="ARBA" id="ARBA00022741"/>
    </source>
</evidence>
<accession>A0A2C8F758</accession>
<evidence type="ECO:0000256" key="1">
    <source>
        <dbReference type="ARBA" id="ARBA00000085"/>
    </source>
</evidence>
<dbReference type="PROSITE" id="PS50109">
    <property type="entry name" value="HIS_KIN"/>
    <property type="match status" value="1"/>
</dbReference>
<evidence type="ECO:0000256" key="4">
    <source>
        <dbReference type="ARBA" id="ARBA00022475"/>
    </source>
</evidence>
<sequence length="458" mass="52302">MATRLLGGTNSDAGLHLKKTDQWSKGWGEAHFIIDYEGHMLMHPHLQDKHYSEYGDPRLSQVAEQIVEKKNGQINYLWQNPGDPGLRKKIAYFQDIPELGWIVASSSLYEDFEGPLDSITLVFVVALTILIILILPLSIWISSQITKPLEELQSDFAKAASGDFSVRMKQHSRDEIGLLAGYFNWFMQKLTEYSDDLRTEIAVRKEAERKLIAMDENKTLFLASASHELRTPLTSIIGFLKLMDRNFNVRFRPRLEEHVETREKSVQFAENLEVVRNEADRLGVLVNDLLDLSKIESGRMEWRDSHEDVRDILDRAARSVVIYTEQNRDVEFILERPTSEAFVRVDADRIHQVLINLLNNAFKYTHEGTVTLRGQVTADAIQFSVCDTGRGIPEADQDRIFDVFYQVDDVNQRSSQIFGTGLGLAISRNIVQHYNGSLSVTSTPGKGSCFRFSLQRVY</sequence>
<dbReference type="GO" id="GO:0005524">
    <property type="term" value="F:ATP binding"/>
    <property type="evidence" value="ECO:0007669"/>
    <property type="project" value="UniProtKB-KW"/>
</dbReference>
<evidence type="ECO:0000313" key="15">
    <source>
        <dbReference type="EMBL" id="SOB58203.1"/>
    </source>
</evidence>
<keyword evidence="5" id="KW-0597">Phosphoprotein</keyword>
<dbReference type="InterPro" id="IPR036097">
    <property type="entry name" value="HisK_dim/P_sf"/>
</dbReference>
<dbReference type="InterPro" id="IPR050736">
    <property type="entry name" value="Sensor_HK_Regulatory"/>
</dbReference>
<dbReference type="PROSITE" id="PS50885">
    <property type="entry name" value="HAMP"/>
    <property type="match status" value="1"/>
</dbReference>
<keyword evidence="12" id="KW-0812">Transmembrane</keyword>
<evidence type="ECO:0000256" key="10">
    <source>
        <dbReference type="ARBA" id="ARBA00023012"/>
    </source>
</evidence>
<dbReference type="KEGG" id="pprf:DPRO_1313"/>
<keyword evidence="8 15" id="KW-0418">Kinase</keyword>
<evidence type="ECO:0000259" key="13">
    <source>
        <dbReference type="PROSITE" id="PS50109"/>
    </source>
</evidence>
<keyword evidence="16" id="KW-1185">Reference proteome</keyword>
<dbReference type="SUPFAM" id="SSF158472">
    <property type="entry name" value="HAMP domain-like"/>
    <property type="match status" value="1"/>
</dbReference>
<dbReference type="InterPro" id="IPR004010">
    <property type="entry name" value="Double_Cache_2"/>
</dbReference>
<evidence type="ECO:0000256" key="11">
    <source>
        <dbReference type="ARBA" id="ARBA00023136"/>
    </source>
</evidence>
<evidence type="ECO:0000259" key="14">
    <source>
        <dbReference type="PROSITE" id="PS50885"/>
    </source>
</evidence>
<evidence type="ECO:0000256" key="2">
    <source>
        <dbReference type="ARBA" id="ARBA00004236"/>
    </source>
</evidence>
<dbReference type="SMART" id="SM00388">
    <property type="entry name" value="HisKA"/>
    <property type="match status" value="1"/>
</dbReference>
<dbReference type="PANTHER" id="PTHR43711">
    <property type="entry name" value="TWO-COMPONENT HISTIDINE KINASE"/>
    <property type="match status" value="1"/>
</dbReference>
<dbReference type="EC" id="2.7.13.3" evidence="3"/>
<dbReference type="SUPFAM" id="SSF55874">
    <property type="entry name" value="ATPase domain of HSP90 chaperone/DNA topoisomerase II/histidine kinase"/>
    <property type="match status" value="1"/>
</dbReference>
<dbReference type="InterPro" id="IPR005467">
    <property type="entry name" value="His_kinase_dom"/>
</dbReference>
<keyword evidence="7" id="KW-0547">Nucleotide-binding</keyword>
<evidence type="ECO:0000313" key="16">
    <source>
        <dbReference type="Proteomes" id="UP000219215"/>
    </source>
</evidence>
<dbReference type="Pfam" id="PF02518">
    <property type="entry name" value="HATPase_c"/>
    <property type="match status" value="1"/>
</dbReference>
<keyword evidence="6" id="KW-0808">Transferase</keyword>
<dbReference type="PRINTS" id="PR00344">
    <property type="entry name" value="BCTRLSENSOR"/>
</dbReference>
<dbReference type="Gene3D" id="6.10.340.10">
    <property type="match status" value="1"/>
</dbReference>
<feature type="domain" description="HAMP" evidence="14">
    <location>
        <begin position="143"/>
        <end position="195"/>
    </location>
</feature>
<evidence type="ECO:0000256" key="9">
    <source>
        <dbReference type="ARBA" id="ARBA00022840"/>
    </source>
</evidence>
<evidence type="ECO:0000256" key="3">
    <source>
        <dbReference type="ARBA" id="ARBA00012438"/>
    </source>
</evidence>
<dbReference type="AlphaFoldDB" id="A0A2C8F758"/>
<keyword evidence="4" id="KW-1003">Cell membrane</keyword>
<dbReference type="Gene3D" id="3.30.565.10">
    <property type="entry name" value="Histidine kinase-like ATPase, C-terminal domain"/>
    <property type="match status" value="1"/>
</dbReference>
<dbReference type="CDD" id="cd16922">
    <property type="entry name" value="HATPase_EvgS-ArcB-TorS-like"/>
    <property type="match status" value="1"/>
</dbReference>
<name>A0A2C8F758_9BACT</name>
<keyword evidence="11 12" id="KW-0472">Membrane</keyword>
<dbReference type="InterPro" id="IPR003594">
    <property type="entry name" value="HATPase_dom"/>
</dbReference>
<dbReference type="InterPro" id="IPR003661">
    <property type="entry name" value="HisK_dim/P_dom"/>
</dbReference>
<dbReference type="SUPFAM" id="SSF47384">
    <property type="entry name" value="Homodimeric domain of signal transducing histidine kinase"/>
    <property type="match status" value="1"/>
</dbReference>
<dbReference type="SMART" id="SM00304">
    <property type="entry name" value="HAMP"/>
    <property type="match status" value="1"/>
</dbReference>
<keyword evidence="9" id="KW-0067">ATP-binding</keyword>
<dbReference type="Proteomes" id="UP000219215">
    <property type="component" value="Chromosome DPRO"/>
</dbReference>
<dbReference type="Pfam" id="PF00672">
    <property type="entry name" value="HAMP"/>
    <property type="match status" value="1"/>
</dbReference>
<feature type="domain" description="Histidine kinase" evidence="13">
    <location>
        <begin position="224"/>
        <end position="458"/>
    </location>
</feature>
<dbReference type="InterPro" id="IPR003660">
    <property type="entry name" value="HAMP_dom"/>
</dbReference>
<dbReference type="Gene3D" id="3.30.450.20">
    <property type="entry name" value="PAS domain"/>
    <property type="match status" value="1"/>
</dbReference>
<evidence type="ECO:0000256" key="6">
    <source>
        <dbReference type="ARBA" id="ARBA00022679"/>
    </source>
</evidence>
<protein>
    <recommendedName>
        <fullName evidence="3">histidine kinase</fullName>
        <ecNumber evidence="3">2.7.13.3</ecNumber>
    </recommendedName>
</protein>
<dbReference type="RefSeq" id="WP_097011309.1">
    <property type="nucleotide sequence ID" value="NZ_LT907975.1"/>
</dbReference>
<dbReference type="FunFam" id="3.30.565.10:FF:000023">
    <property type="entry name" value="PAS domain-containing sensor histidine kinase"/>
    <property type="match status" value="1"/>
</dbReference>
<dbReference type="InterPro" id="IPR004358">
    <property type="entry name" value="Sig_transdc_His_kin-like_C"/>
</dbReference>
<feature type="transmembrane region" description="Helical" evidence="12">
    <location>
        <begin position="119"/>
        <end position="141"/>
    </location>
</feature>
<dbReference type="SMART" id="SM00387">
    <property type="entry name" value="HATPase_c"/>
    <property type="match status" value="1"/>
</dbReference>
<dbReference type="OrthoDB" id="5341439at2"/>
<dbReference type="GO" id="GO:0005886">
    <property type="term" value="C:plasma membrane"/>
    <property type="evidence" value="ECO:0007669"/>
    <property type="project" value="UniProtKB-SubCell"/>
</dbReference>
<organism evidence="15 16">
    <name type="scientific">Pseudodesulfovibrio profundus</name>
    <dbReference type="NCBI Taxonomy" id="57320"/>
    <lineage>
        <taxon>Bacteria</taxon>
        <taxon>Pseudomonadati</taxon>
        <taxon>Thermodesulfobacteriota</taxon>
        <taxon>Desulfovibrionia</taxon>
        <taxon>Desulfovibrionales</taxon>
        <taxon>Desulfovibrionaceae</taxon>
    </lineage>
</organism>
<dbReference type="CDD" id="cd00082">
    <property type="entry name" value="HisKA"/>
    <property type="match status" value="1"/>
</dbReference>
<dbReference type="Pfam" id="PF00512">
    <property type="entry name" value="HisKA"/>
    <property type="match status" value="1"/>
</dbReference>
<keyword evidence="10" id="KW-0902">Two-component regulatory system</keyword>
<evidence type="ECO:0000256" key="8">
    <source>
        <dbReference type="ARBA" id="ARBA00022777"/>
    </source>
</evidence>
<dbReference type="Pfam" id="PF08269">
    <property type="entry name" value="dCache_2"/>
    <property type="match status" value="1"/>
</dbReference>
<evidence type="ECO:0000256" key="12">
    <source>
        <dbReference type="SAM" id="Phobius"/>
    </source>
</evidence>
<proteinExistence type="predicted"/>
<evidence type="ECO:0000256" key="5">
    <source>
        <dbReference type="ARBA" id="ARBA00022553"/>
    </source>
</evidence>
<dbReference type="Gene3D" id="1.10.287.130">
    <property type="match status" value="1"/>
</dbReference>
<dbReference type="InterPro" id="IPR036890">
    <property type="entry name" value="HATPase_C_sf"/>
</dbReference>
<reference evidence="16" key="1">
    <citation type="submission" date="2017-09" db="EMBL/GenBank/DDBJ databases">
        <authorList>
            <person name="Regsiter A."/>
            <person name="William W."/>
        </authorList>
    </citation>
    <scope>NUCLEOTIDE SEQUENCE [LARGE SCALE GENOMIC DNA]</scope>
    <source>
        <strain evidence="16">500-1</strain>
    </source>
</reference>
<gene>
    <name evidence="15" type="ORF">DPRO_1313</name>
</gene>
<comment type="catalytic activity">
    <reaction evidence="1">
        <text>ATP + protein L-histidine = ADP + protein N-phospho-L-histidine.</text>
        <dbReference type="EC" id="2.7.13.3"/>
    </reaction>
</comment>